<gene>
    <name evidence="1" type="ORF">dnm_060870</name>
</gene>
<reference evidence="1" key="1">
    <citation type="journal article" date="2021" name="Microb. Physiol.">
        <title>Proteogenomic Insights into the Physiology of Marine, Sulfate-Reducing, Filamentous Desulfonema limicola and Desulfonema magnum.</title>
        <authorList>
            <person name="Schnaars V."/>
            <person name="Wohlbrand L."/>
            <person name="Scheve S."/>
            <person name="Hinrichs C."/>
            <person name="Reinhardt R."/>
            <person name="Rabus R."/>
        </authorList>
    </citation>
    <scope>NUCLEOTIDE SEQUENCE</scope>
    <source>
        <strain evidence="1">4be13</strain>
    </source>
</reference>
<dbReference type="EMBL" id="CP061800">
    <property type="protein sequence ID" value="QTA90027.1"/>
    <property type="molecule type" value="Genomic_DNA"/>
</dbReference>
<dbReference type="AlphaFoldDB" id="A0A975GQM9"/>
<sequence length="294" mass="34747">MKKKMYHKIGQIKKNIVSRIKKDVRYCNTPITSKQPPVFAIGTGRCGTHFIARLMEEDHMIASFHTDTVGGMIGDSFLQYCLWNRLPIDLYGFLAKRQELTNSSTSLKKVYFEANPYLSLAIPILYDQFKAKFIFMIRNPRDTVKSHYNKGWYRVAPLKENLDLSLGYQYHHDAPNKFFGRIVPHRQEFSRWLSLTQIGKIAWMWNTINLEIKNKLNQIPQEQYMIVKLEQIDYNMYSSLHSFIGGLLPFSKKKFEKIKKVKPGKGKKRSYTWNKQEENEFISETQKARDFFKY</sequence>
<dbReference type="RefSeq" id="WP_207678410.1">
    <property type="nucleotide sequence ID" value="NZ_CP061800.1"/>
</dbReference>
<dbReference type="InterPro" id="IPR027417">
    <property type="entry name" value="P-loop_NTPase"/>
</dbReference>
<dbReference type="SUPFAM" id="SSF52540">
    <property type="entry name" value="P-loop containing nucleoside triphosphate hydrolases"/>
    <property type="match status" value="1"/>
</dbReference>
<proteinExistence type="predicted"/>
<name>A0A975GQM9_9BACT</name>
<keyword evidence="2" id="KW-1185">Reference proteome</keyword>
<protein>
    <recommendedName>
        <fullName evidence="3">Sulfotransferase domain-containing protein</fullName>
    </recommendedName>
</protein>
<accession>A0A975GQM9</accession>
<evidence type="ECO:0000313" key="1">
    <source>
        <dbReference type="EMBL" id="QTA90027.1"/>
    </source>
</evidence>
<evidence type="ECO:0000313" key="2">
    <source>
        <dbReference type="Proteomes" id="UP000663722"/>
    </source>
</evidence>
<evidence type="ECO:0008006" key="3">
    <source>
        <dbReference type="Google" id="ProtNLM"/>
    </source>
</evidence>
<dbReference type="Proteomes" id="UP000663722">
    <property type="component" value="Chromosome"/>
</dbReference>
<organism evidence="1 2">
    <name type="scientific">Desulfonema magnum</name>
    <dbReference type="NCBI Taxonomy" id="45655"/>
    <lineage>
        <taxon>Bacteria</taxon>
        <taxon>Pseudomonadati</taxon>
        <taxon>Thermodesulfobacteriota</taxon>
        <taxon>Desulfobacteria</taxon>
        <taxon>Desulfobacterales</taxon>
        <taxon>Desulfococcaceae</taxon>
        <taxon>Desulfonema</taxon>
    </lineage>
</organism>
<dbReference type="Gene3D" id="3.40.50.300">
    <property type="entry name" value="P-loop containing nucleotide triphosphate hydrolases"/>
    <property type="match status" value="1"/>
</dbReference>
<dbReference type="KEGG" id="dmm:dnm_060870"/>